<feature type="signal peptide" evidence="2">
    <location>
        <begin position="1"/>
        <end position="25"/>
    </location>
</feature>
<dbReference type="InterPro" id="IPR058207">
    <property type="entry name" value="PID_CTERM"/>
</dbReference>
<evidence type="ECO:0000313" key="3">
    <source>
        <dbReference type="EMBL" id="KJD36588.1"/>
    </source>
</evidence>
<evidence type="ECO:0000256" key="2">
    <source>
        <dbReference type="SAM" id="SignalP"/>
    </source>
</evidence>
<dbReference type="EMBL" id="JTDW01000002">
    <property type="protein sequence ID" value="KJD36588.1"/>
    <property type="molecule type" value="Genomic_DNA"/>
</dbReference>
<organism evidence="3 4">
    <name type="scientific">Neotamlana sedimentorum</name>
    <dbReference type="NCBI Taxonomy" id="1435349"/>
    <lineage>
        <taxon>Bacteria</taxon>
        <taxon>Pseudomonadati</taxon>
        <taxon>Bacteroidota</taxon>
        <taxon>Flavobacteriia</taxon>
        <taxon>Flavobacteriales</taxon>
        <taxon>Flavobacteriaceae</taxon>
        <taxon>Neotamlana</taxon>
    </lineage>
</organism>
<evidence type="ECO:0000256" key="1">
    <source>
        <dbReference type="SAM" id="Phobius"/>
    </source>
</evidence>
<feature type="chain" id="PRO_5002325815" description="VPDSG-CTERM protein sorting domain-containing protein" evidence="2">
    <location>
        <begin position="26"/>
        <end position="78"/>
    </location>
</feature>
<keyword evidence="2" id="KW-0732">Signal</keyword>
<dbReference type="Proteomes" id="UP000032578">
    <property type="component" value="Unassembled WGS sequence"/>
</dbReference>
<name>A0A0D7WD09_9FLAO</name>
<keyword evidence="1" id="KW-0812">Transmembrane</keyword>
<evidence type="ECO:0008006" key="5">
    <source>
        <dbReference type="Google" id="ProtNLM"/>
    </source>
</evidence>
<comment type="caution">
    <text evidence="3">The sequence shown here is derived from an EMBL/GenBank/DDBJ whole genome shotgun (WGS) entry which is preliminary data.</text>
</comment>
<proteinExistence type="predicted"/>
<sequence>MKNKKYSFAPLSFILMLTFTTNMFASTSGNWIEIWNQYKSQNNNGHTSVPIDGGMGILVLGAAAFGAYKLRGKKNAKH</sequence>
<keyword evidence="4" id="KW-1185">Reference proteome</keyword>
<gene>
    <name evidence="3" type="ORF">PW52_02775</name>
</gene>
<accession>A0A0D7WD09</accession>
<reference evidence="3 4" key="1">
    <citation type="submission" date="2014-11" db="EMBL/GenBank/DDBJ databases">
        <title>Tamlana sedimentorum sp. nov., isolated from shallow sand sediments of the Sea of Japan.</title>
        <authorList>
            <person name="Romanenko L.A."/>
        </authorList>
    </citation>
    <scope>NUCLEOTIDE SEQUENCE [LARGE SCALE GENOMIC DNA]</scope>
    <source>
        <strain evidence="3 4">JCM 19808</strain>
    </source>
</reference>
<feature type="transmembrane region" description="Helical" evidence="1">
    <location>
        <begin position="49"/>
        <end position="68"/>
    </location>
</feature>
<protein>
    <recommendedName>
        <fullName evidence="5">VPDSG-CTERM protein sorting domain-containing protein</fullName>
    </recommendedName>
</protein>
<keyword evidence="1" id="KW-1133">Transmembrane helix</keyword>
<dbReference type="AlphaFoldDB" id="A0A0D7WD09"/>
<dbReference type="PATRIC" id="fig|1435349.4.peg.1259"/>
<keyword evidence="1" id="KW-0472">Membrane</keyword>
<evidence type="ECO:0000313" key="4">
    <source>
        <dbReference type="Proteomes" id="UP000032578"/>
    </source>
</evidence>
<dbReference type="NCBIfam" id="NF046080">
    <property type="entry name" value="PID_CTERM"/>
    <property type="match status" value="1"/>
</dbReference>